<comment type="subcellular location">
    <subcellularLocation>
        <location evidence="2">Membrane</location>
        <topology evidence="2">Multi-pass membrane protein</topology>
    </subcellularLocation>
</comment>
<feature type="domain" description="Histidine kinase" evidence="15">
    <location>
        <begin position="490"/>
        <end position="710"/>
    </location>
</feature>
<dbReference type="PRINTS" id="PR00344">
    <property type="entry name" value="BCTRLSENSOR"/>
</dbReference>
<dbReference type="PANTHER" id="PTHR43047">
    <property type="entry name" value="TWO-COMPONENT HISTIDINE PROTEIN KINASE"/>
    <property type="match status" value="1"/>
</dbReference>
<dbReference type="Gene3D" id="3.30.450.40">
    <property type="match status" value="1"/>
</dbReference>
<dbReference type="SMART" id="SM00065">
    <property type="entry name" value="GAF"/>
    <property type="match status" value="1"/>
</dbReference>
<dbReference type="PROSITE" id="PS50109">
    <property type="entry name" value="HIS_KIN"/>
    <property type="match status" value="1"/>
</dbReference>
<evidence type="ECO:0000313" key="18">
    <source>
        <dbReference type="Proteomes" id="UP000273405"/>
    </source>
</evidence>
<evidence type="ECO:0000259" key="16">
    <source>
        <dbReference type="PROSITE" id="PS50113"/>
    </source>
</evidence>
<feature type="region of interest" description="Disordered" evidence="13">
    <location>
        <begin position="1"/>
        <end position="28"/>
    </location>
</feature>
<dbReference type="GO" id="GO:0009927">
    <property type="term" value="F:histidine phosphotransfer kinase activity"/>
    <property type="evidence" value="ECO:0007669"/>
    <property type="project" value="TreeGrafter"/>
</dbReference>
<evidence type="ECO:0000256" key="10">
    <source>
        <dbReference type="ARBA" id="ARBA00022989"/>
    </source>
</evidence>
<keyword evidence="7" id="KW-0547">Nucleotide-binding</keyword>
<dbReference type="SUPFAM" id="SSF55781">
    <property type="entry name" value="GAF domain-like"/>
    <property type="match status" value="1"/>
</dbReference>
<dbReference type="SUPFAM" id="SSF55785">
    <property type="entry name" value="PYP-like sensor domain (PAS domain)"/>
    <property type="match status" value="1"/>
</dbReference>
<dbReference type="RefSeq" id="WP_120625839.1">
    <property type="nucleotide sequence ID" value="NZ_RAWG01000074.1"/>
</dbReference>
<dbReference type="InterPro" id="IPR036097">
    <property type="entry name" value="HisK_dim/P_sf"/>
</dbReference>
<dbReference type="SMART" id="SM00387">
    <property type="entry name" value="HATPase_c"/>
    <property type="match status" value="1"/>
</dbReference>
<evidence type="ECO:0000256" key="4">
    <source>
        <dbReference type="ARBA" id="ARBA00022553"/>
    </source>
</evidence>
<evidence type="ECO:0000256" key="1">
    <source>
        <dbReference type="ARBA" id="ARBA00000085"/>
    </source>
</evidence>
<feature type="transmembrane region" description="Helical" evidence="14">
    <location>
        <begin position="62"/>
        <end position="80"/>
    </location>
</feature>
<keyword evidence="5" id="KW-0808">Transferase</keyword>
<keyword evidence="12 14" id="KW-0472">Membrane</keyword>
<dbReference type="InterPro" id="IPR035965">
    <property type="entry name" value="PAS-like_dom_sf"/>
</dbReference>
<dbReference type="AlphaFoldDB" id="A0A3A8NI36"/>
<dbReference type="InterPro" id="IPR003594">
    <property type="entry name" value="HATPase_dom"/>
</dbReference>
<comment type="caution">
    <text evidence="17">The sequence shown here is derived from an EMBL/GenBank/DDBJ whole genome shotgun (WGS) entry which is preliminary data.</text>
</comment>
<dbReference type="Gene3D" id="3.30.565.10">
    <property type="entry name" value="Histidine kinase-like ATPase, C-terminal domain"/>
    <property type="match status" value="1"/>
</dbReference>
<dbReference type="SMART" id="SM00388">
    <property type="entry name" value="HisKA"/>
    <property type="match status" value="1"/>
</dbReference>
<evidence type="ECO:0000256" key="14">
    <source>
        <dbReference type="SAM" id="Phobius"/>
    </source>
</evidence>
<evidence type="ECO:0000256" key="2">
    <source>
        <dbReference type="ARBA" id="ARBA00004141"/>
    </source>
</evidence>
<dbReference type="Pfam" id="PF00512">
    <property type="entry name" value="HisKA"/>
    <property type="match status" value="1"/>
</dbReference>
<dbReference type="Pfam" id="PF08448">
    <property type="entry name" value="PAS_4"/>
    <property type="match status" value="1"/>
</dbReference>
<dbReference type="Pfam" id="PF01590">
    <property type="entry name" value="GAF"/>
    <property type="match status" value="1"/>
</dbReference>
<feature type="transmembrane region" description="Helical" evidence="14">
    <location>
        <begin position="86"/>
        <end position="104"/>
    </location>
</feature>
<sequence>MTAPSPSASRGARAPRTASLSSAPDRASEAFAPDGGSVLLRYGLAVVGVVLAFLLQRALWPLAAGTPFLPFFAAVMFAGWRGGWGPGLVATVLSMITVDYFFLVPLDAWSLTPSSLLTLSLFFGLCMFVTVLNANLRRANVERAELLARERTARAAAEYERSRLHEIFMHAPAHLAIFRGPEHRFELSNPLNTQLVGDPAPLGKTAREVGPRDTAERVGQLLDRVYTTGEPFQTKELPLRVHEPSGAEREYFFDLTYMPTRDPLGKVDGIAAFAFDVTDHVRARARAERLTRELSHNEEHLRLLAGASSFLATSLDYEATLHNVVRLVVPTLADWCIVDMAMEDGTFLRMEVAHARTESEAHAQQLRTPVPEGQCYPAMAAGTLLLKGQPFFVEDVTAVDLEQVTNEPRRMELLQAMKMRSLAMVPLVARERTLGIIIFATSHASGRSYTKADLPILQEMANRAALSMENARLYREAREAVRLRDEFLSIASHEMKTPLTPLNLKLQSLRREMERNPGPVPRALVEGYLDVGSRQVKKLAELVNDLLDVSRIAAGRLALEPAQVDLAELVRDVVASYEGPAARSGSVLRLVGTDAATLGWWDRPRLEQVVVNLVDNAIKYGQGRPIDIRLETRDGRATLTVGDQGIGIAADSVPRLFGRFERAVSDRHYGGLGLGLYITRTLVEAMGGTVRVESVLGQGSVFTVELPLQAEAQARQVQEVARARGS</sequence>
<dbReference type="Gene3D" id="1.10.287.130">
    <property type="match status" value="1"/>
</dbReference>
<dbReference type="GO" id="GO:0000155">
    <property type="term" value="F:phosphorelay sensor kinase activity"/>
    <property type="evidence" value="ECO:0007669"/>
    <property type="project" value="InterPro"/>
</dbReference>
<accession>A0A3A8NI36</accession>
<dbReference type="InterPro" id="IPR038318">
    <property type="entry name" value="KdpD_sf"/>
</dbReference>
<dbReference type="OrthoDB" id="5482955at2"/>
<evidence type="ECO:0000256" key="13">
    <source>
        <dbReference type="SAM" id="MobiDB-lite"/>
    </source>
</evidence>
<evidence type="ECO:0000256" key="8">
    <source>
        <dbReference type="ARBA" id="ARBA00022777"/>
    </source>
</evidence>
<dbReference type="InterPro" id="IPR025201">
    <property type="entry name" value="KdpD_TM"/>
</dbReference>
<proteinExistence type="predicted"/>
<name>A0A3A8NI36_9BACT</name>
<dbReference type="Gene3D" id="3.30.450.20">
    <property type="entry name" value="PAS domain"/>
    <property type="match status" value="1"/>
</dbReference>
<dbReference type="GO" id="GO:0005886">
    <property type="term" value="C:plasma membrane"/>
    <property type="evidence" value="ECO:0007669"/>
    <property type="project" value="TreeGrafter"/>
</dbReference>
<dbReference type="SUPFAM" id="SSF47384">
    <property type="entry name" value="Homodimeric domain of signal transducing histidine kinase"/>
    <property type="match status" value="1"/>
</dbReference>
<feature type="compositionally biased region" description="Low complexity" evidence="13">
    <location>
        <begin position="1"/>
        <end position="19"/>
    </location>
</feature>
<dbReference type="CDD" id="cd00082">
    <property type="entry name" value="HisKA"/>
    <property type="match status" value="1"/>
</dbReference>
<dbReference type="InterPro" id="IPR013656">
    <property type="entry name" value="PAS_4"/>
</dbReference>
<dbReference type="InterPro" id="IPR000700">
    <property type="entry name" value="PAS-assoc_C"/>
</dbReference>
<keyword evidence="9" id="KW-0067">ATP-binding</keyword>
<reference evidence="18" key="1">
    <citation type="submission" date="2018-09" db="EMBL/GenBank/DDBJ databases">
        <authorList>
            <person name="Livingstone P.G."/>
            <person name="Whitworth D.E."/>
        </authorList>
    </citation>
    <scope>NUCLEOTIDE SEQUENCE [LARGE SCALE GENOMIC DNA]</scope>
    <source>
        <strain evidence="18">CA040B</strain>
    </source>
</reference>
<evidence type="ECO:0000259" key="15">
    <source>
        <dbReference type="PROSITE" id="PS50109"/>
    </source>
</evidence>
<keyword evidence="6 14" id="KW-0812">Transmembrane</keyword>
<dbReference type="Gene3D" id="1.20.120.620">
    <property type="entry name" value="Backbone structure of the membrane domain of e. Coli histidine kinase receptor kdpd"/>
    <property type="match status" value="1"/>
</dbReference>
<dbReference type="Pfam" id="PF02518">
    <property type="entry name" value="HATPase_c"/>
    <property type="match status" value="1"/>
</dbReference>
<dbReference type="InterPro" id="IPR003661">
    <property type="entry name" value="HisK_dim/P_dom"/>
</dbReference>
<dbReference type="Proteomes" id="UP000273405">
    <property type="component" value="Unassembled WGS sequence"/>
</dbReference>
<comment type="catalytic activity">
    <reaction evidence="1">
        <text>ATP + protein L-histidine = ADP + protein N-phospho-L-histidine.</text>
        <dbReference type="EC" id="2.7.13.3"/>
    </reaction>
</comment>
<evidence type="ECO:0000256" key="6">
    <source>
        <dbReference type="ARBA" id="ARBA00022692"/>
    </source>
</evidence>
<keyword evidence="4" id="KW-0597">Phosphoprotein</keyword>
<feature type="domain" description="PAC" evidence="16">
    <location>
        <begin position="235"/>
        <end position="289"/>
    </location>
</feature>
<evidence type="ECO:0000256" key="12">
    <source>
        <dbReference type="ARBA" id="ARBA00023136"/>
    </source>
</evidence>
<dbReference type="GO" id="GO:0005524">
    <property type="term" value="F:ATP binding"/>
    <property type="evidence" value="ECO:0007669"/>
    <property type="project" value="UniProtKB-KW"/>
</dbReference>
<dbReference type="EMBL" id="RAWG01000074">
    <property type="protein sequence ID" value="RKH43020.1"/>
    <property type="molecule type" value="Genomic_DNA"/>
</dbReference>
<dbReference type="PROSITE" id="PS50113">
    <property type="entry name" value="PAC"/>
    <property type="match status" value="1"/>
</dbReference>
<evidence type="ECO:0000256" key="11">
    <source>
        <dbReference type="ARBA" id="ARBA00023012"/>
    </source>
</evidence>
<dbReference type="InterPro" id="IPR005467">
    <property type="entry name" value="His_kinase_dom"/>
</dbReference>
<evidence type="ECO:0000256" key="9">
    <source>
        <dbReference type="ARBA" id="ARBA00022840"/>
    </source>
</evidence>
<dbReference type="InterPro" id="IPR036890">
    <property type="entry name" value="HATPase_C_sf"/>
</dbReference>
<dbReference type="InterPro" id="IPR003018">
    <property type="entry name" value="GAF"/>
</dbReference>
<evidence type="ECO:0000256" key="3">
    <source>
        <dbReference type="ARBA" id="ARBA00012438"/>
    </source>
</evidence>
<dbReference type="EC" id="2.7.13.3" evidence="3"/>
<feature type="transmembrane region" description="Helical" evidence="14">
    <location>
        <begin position="38"/>
        <end position="55"/>
    </location>
</feature>
<evidence type="ECO:0000256" key="7">
    <source>
        <dbReference type="ARBA" id="ARBA00022741"/>
    </source>
</evidence>
<evidence type="ECO:0000313" key="17">
    <source>
        <dbReference type="EMBL" id="RKH43020.1"/>
    </source>
</evidence>
<dbReference type="Pfam" id="PF13493">
    <property type="entry name" value="DUF4118"/>
    <property type="match status" value="1"/>
</dbReference>
<organism evidence="17 18">
    <name type="scientific">Corallococcus sicarius</name>
    <dbReference type="NCBI Taxonomy" id="2316726"/>
    <lineage>
        <taxon>Bacteria</taxon>
        <taxon>Pseudomonadati</taxon>
        <taxon>Myxococcota</taxon>
        <taxon>Myxococcia</taxon>
        <taxon>Myxococcales</taxon>
        <taxon>Cystobacterineae</taxon>
        <taxon>Myxococcaceae</taxon>
        <taxon>Corallococcus</taxon>
    </lineage>
</organism>
<keyword evidence="18" id="KW-1185">Reference proteome</keyword>
<keyword evidence="8" id="KW-0418">Kinase</keyword>
<dbReference type="InterPro" id="IPR029016">
    <property type="entry name" value="GAF-like_dom_sf"/>
</dbReference>
<keyword evidence="11" id="KW-0902">Two-component regulatory system</keyword>
<dbReference type="SUPFAM" id="SSF55874">
    <property type="entry name" value="ATPase domain of HSP90 chaperone/DNA topoisomerase II/histidine kinase"/>
    <property type="match status" value="1"/>
</dbReference>
<keyword evidence="10 14" id="KW-1133">Transmembrane helix</keyword>
<dbReference type="PANTHER" id="PTHR43047:SF72">
    <property type="entry name" value="OSMOSENSING HISTIDINE PROTEIN KINASE SLN1"/>
    <property type="match status" value="1"/>
</dbReference>
<dbReference type="InterPro" id="IPR004358">
    <property type="entry name" value="Sig_transdc_His_kin-like_C"/>
</dbReference>
<feature type="transmembrane region" description="Helical" evidence="14">
    <location>
        <begin position="116"/>
        <end position="136"/>
    </location>
</feature>
<gene>
    <name evidence="17" type="ORF">D7X12_14260</name>
</gene>
<evidence type="ECO:0000256" key="5">
    <source>
        <dbReference type="ARBA" id="ARBA00022679"/>
    </source>
</evidence>
<protein>
    <recommendedName>
        <fullName evidence="3">histidine kinase</fullName>
        <ecNumber evidence="3">2.7.13.3</ecNumber>
    </recommendedName>
</protein>